<evidence type="ECO:0000313" key="2">
    <source>
        <dbReference type="Proteomes" id="UP000247233"/>
    </source>
</evidence>
<organism evidence="1 2">
    <name type="scientific">Aspergillus heteromorphus CBS 117.55</name>
    <dbReference type="NCBI Taxonomy" id="1448321"/>
    <lineage>
        <taxon>Eukaryota</taxon>
        <taxon>Fungi</taxon>
        <taxon>Dikarya</taxon>
        <taxon>Ascomycota</taxon>
        <taxon>Pezizomycotina</taxon>
        <taxon>Eurotiomycetes</taxon>
        <taxon>Eurotiomycetidae</taxon>
        <taxon>Eurotiales</taxon>
        <taxon>Aspergillaceae</taxon>
        <taxon>Aspergillus</taxon>
        <taxon>Aspergillus subgen. Circumdati</taxon>
    </lineage>
</organism>
<dbReference type="EMBL" id="MSFL01000007">
    <property type="protein sequence ID" value="PWY86711.1"/>
    <property type="molecule type" value="Genomic_DNA"/>
</dbReference>
<dbReference type="RefSeq" id="XP_025400943.1">
    <property type="nucleotide sequence ID" value="XM_025546480.1"/>
</dbReference>
<dbReference type="OrthoDB" id="1577640at2759"/>
<reference evidence="1 2" key="1">
    <citation type="submission" date="2016-12" db="EMBL/GenBank/DDBJ databases">
        <title>The genomes of Aspergillus section Nigri reveals drivers in fungal speciation.</title>
        <authorList>
            <consortium name="DOE Joint Genome Institute"/>
            <person name="Vesth T.C."/>
            <person name="Nybo J."/>
            <person name="Theobald S."/>
            <person name="Brandl J."/>
            <person name="Frisvad J.C."/>
            <person name="Nielsen K.F."/>
            <person name="Lyhne E.K."/>
            <person name="Kogle M.E."/>
            <person name="Kuo A."/>
            <person name="Riley R."/>
            <person name="Clum A."/>
            <person name="Nolan M."/>
            <person name="Lipzen A."/>
            <person name="Salamov A."/>
            <person name="Henrissat B."/>
            <person name="Wiebenga A."/>
            <person name="De Vries R.P."/>
            <person name="Grigoriev I.V."/>
            <person name="Mortensen U.H."/>
            <person name="Andersen M.R."/>
            <person name="Baker S.E."/>
        </authorList>
    </citation>
    <scope>NUCLEOTIDE SEQUENCE [LARGE SCALE GENOMIC DNA]</scope>
    <source>
        <strain evidence="1 2">CBS 117.55</strain>
    </source>
</reference>
<evidence type="ECO:0000313" key="1">
    <source>
        <dbReference type="EMBL" id="PWY86711.1"/>
    </source>
</evidence>
<gene>
    <name evidence="1" type="ORF">BO70DRAFT_394729</name>
</gene>
<protein>
    <submittedName>
        <fullName evidence="1">Uncharacterized protein</fullName>
    </submittedName>
</protein>
<proteinExistence type="predicted"/>
<sequence>MKLSAPGHSAYHLLKLRDDLPVQPTEKNAYTPEGSAGHNIVVVCLASGTYGIISAPMVVTKQMLDIQSIQYNRIVSVEGQIRIREKGETFIDHLTCGQGDVV</sequence>
<dbReference type="AlphaFoldDB" id="A0A317WLZ9"/>
<accession>A0A317WLZ9</accession>
<dbReference type="GeneID" id="37068717"/>
<dbReference type="VEuPathDB" id="FungiDB:BO70DRAFT_394729"/>
<keyword evidence="2" id="KW-1185">Reference proteome</keyword>
<dbReference type="Proteomes" id="UP000247233">
    <property type="component" value="Unassembled WGS sequence"/>
</dbReference>
<comment type="caution">
    <text evidence="1">The sequence shown here is derived from an EMBL/GenBank/DDBJ whole genome shotgun (WGS) entry which is preliminary data.</text>
</comment>
<name>A0A317WLZ9_9EURO</name>